<dbReference type="Proteomes" id="UP000254387">
    <property type="component" value="Unassembled WGS sequence"/>
</dbReference>
<evidence type="ECO:0000256" key="2">
    <source>
        <dbReference type="ARBA" id="ARBA00022801"/>
    </source>
</evidence>
<sequence>MERSALPARGQRLDRSLPVLDDNGQAWLVHAFAHSRSGIKHKLQLFAMAPDASELLGEGQIIYDGCCDLPTLEGPKVYQRAGWYYIFAPAGGVENGWQTVLRARQMTGPWEAKNVLFQGNTSINGPHQAAGGG</sequence>
<evidence type="ECO:0000313" key="5">
    <source>
        <dbReference type="Proteomes" id="UP000254387"/>
    </source>
</evidence>
<comment type="similarity">
    <text evidence="1">Belongs to the glycosyl hydrolase 43 family.</text>
</comment>
<dbReference type="PANTHER" id="PTHR42812">
    <property type="entry name" value="BETA-XYLOSIDASE"/>
    <property type="match status" value="1"/>
</dbReference>
<dbReference type="Gene3D" id="2.115.10.20">
    <property type="entry name" value="Glycosyl hydrolase domain, family 43"/>
    <property type="match status" value="1"/>
</dbReference>
<gene>
    <name evidence="4" type="ORF">NCTC5053_05120</name>
</gene>
<dbReference type="EMBL" id="UGMN01000004">
    <property type="protein sequence ID" value="STV49508.1"/>
    <property type="molecule type" value="Genomic_DNA"/>
</dbReference>
<dbReference type="SUPFAM" id="SSF75005">
    <property type="entry name" value="Arabinanase/levansucrase/invertase"/>
    <property type="match status" value="1"/>
</dbReference>
<dbReference type="InterPro" id="IPR051795">
    <property type="entry name" value="Glycosyl_Hydrlase_43"/>
</dbReference>
<keyword evidence="2 4" id="KW-0378">Hydrolase</keyword>
<dbReference type="InterPro" id="IPR023296">
    <property type="entry name" value="Glyco_hydro_beta-prop_sf"/>
</dbReference>
<reference evidence="4 5" key="1">
    <citation type="submission" date="2018-06" db="EMBL/GenBank/DDBJ databases">
        <authorList>
            <consortium name="Pathogen Informatics"/>
            <person name="Doyle S."/>
        </authorList>
    </citation>
    <scope>NUCLEOTIDE SEQUENCE [LARGE SCALE GENOMIC DNA]</scope>
    <source>
        <strain evidence="4 5">NCTC5053</strain>
    </source>
</reference>
<proteinExistence type="inferred from homology"/>
<keyword evidence="3" id="KW-0326">Glycosidase</keyword>
<accession>A0A378BPZ7</accession>
<dbReference type="GO" id="GO:0004553">
    <property type="term" value="F:hydrolase activity, hydrolyzing O-glycosyl compounds"/>
    <property type="evidence" value="ECO:0007669"/>
    <property type="project" value="InterPro"/>
</dbReference>
<dbReference type="Pfam" id="PF04616">
    <property type="entry name" value="Glyco_hydro_43"/>
    <property type="match status" value="1"/>
</dbReference>
<dbReference type="AlphaFoldDB" id="A0A378BPZ7"/>
<evidence type="ECO:0000256" key="3">
    <source>
        <dbReference type="ARBA" id="ARBA00023295"/>
    </source>
</evidence>
<evidence type="ECO:0000313" key="4">
    <source>
        <dbReference type="EMBL" id="STV49508.1"/>
    </source>
</evidence>
<dbReference type="GO" id="GO:0005975">
    <property type="term" value="P:carbohydrate metabolic process"/>
    <property type="evidence" value="ECO:0007669"/>
    <property type="project" value="InterPro"/>
</dbReference>
<organism evidence="4 5">
    <name type="scientific">Klebsiella pneumoniae</name>
    <dbReference type="NCBI Taxonomy" id="573"/>
    <lineage>
        <taxon>Bacteria</taxon>
        <taxon>Pseudomonadati</taxon>
        <taxon>Pseudomonadota</taxon>
        <taxon>Gammaproteobacteria</taxon>
        <taxon>Enterobacterales</taxon>
        <taxon>Enterobacteriaceae</taxon>
        <taxon>Klebsiella/Raoultella group</taxon>
        <taxon>Klebsiella</taxon>
        <taxon>Klebsiella pneumoniae complex</taxon>
    </lineage>
</organism>
<dbReference type="InterPro" id="IPR006710">
    <property type="entry name" value="Glyco_hydro_43"/>
</dbReference>
<evidence type="ECO:0000256" key="1">
    <source>
        <dbReference type="ARBA" id="ARBA00009865"/>
    </source>
</evidence>
<protein>
    <submittedName>
        <fullName evidence="4">Putative glycoside hydrolase</fullName>
    </submittedName>
</protein>
<name>A0A378BPZ7_KLEPN</name>
<dbReference type="PANTHER" id="PTHR42812:SF12">
    <property type="entry name" value="BETA-XYLOSIDASE-RELATED"/>
    <property type="match status" value="1"/>
</dbReference>